<keyword evidence="2" id="KW-1185">Reference proteome</keyword>
<protein>
    <submittedName>
        <fullName evidence="1">Uncharacterized protein</fullName>
    </submittedName>
</protein>
<evidence type="ECO:0000313" key="1">
    <source>
        <dbReference type="EMBL" id="CAK5005950.1"/>
    </source>
</evidence>
<name>A0ACB0XK92_MELEN</name>
<sequence length="53" mass="6275">MQVVALRNDLYLAFDSVVDNFKVYKVETIGDAYWFGEMIMLLKLHKEIDNFCK</sequence>
<reference evidence="1" key="1">
    <citation type="submission" date="2023-11" db="EMBL/GenBank/DDBJ databases">
        <authorList>
            <person name="Poullet M."/>
        </authorList>
    </citation>
    <scope>NUCLEOTIDE SEQUENCE</scope>
    <source>
        <strain evidence="1">E1834</strain>
    </source>
</reference>
<dbReference type="Proteomes" id="UP001497535">
    <property type="component" value="Unassembled WGS sequence"/>
</dbReference>
<proteinExistence type="predicted"/>
<organism evidence="1 2">
    <name type="scientific">Meloidogyne enterolobii</name>
    <name type="common">Root-knot nematode worm</name>
    <name type="synonym">Meloidogyne mayaguensis</name>
    <dbReference type="NCBI Taxonomy" id="390850"/>
    <lineage>
        <taxon>Eukaryota</taxon>
        <taxon>Metazoa</taxon>
        <taxon>Ecdysozoa</taxon>
        <taxon>Nematoda</taxon>
        <taxon>Chromadorea</taxon>
        <taxon>Rhabditida</taxon>
        <taxon>Tylenchina</taxon>
        <taxon>Tylenchomorpha</taxon>
        <taxon>Tylenchoidea</taxon>
        <taxon>Meloidogynidae</taxon>
        <taxon>Meloidogyninae</taxon>
        <taxon>Meloidogyne</taxon>
    </lineage>
</organism>
<accession>A0ACB0XK92</accession>
<evidence type="ECO:0000313" key="2">
    <source>
        <dbReference type="Proteomes" id="UP001497535"/>
    </source>
</evidence>
<gene>
    <name evidence="1" type="ORF">MENTE1834_LOCUS88</name>
</gene>
<comment type="caution">
    <text evidence="1">The sequence shown here is derived from an EMBL/GenBank/DDBJ whole genome shotgun (WGS) entry which is preliminary data.</text>
</comment>
<dbReference type="EMBL" id="CAVMJV010000001">
    <property type="protein sequence ID" value="CAK5005950.1"/>
    <property type="molecule type" value="Genomic_DNA"/>
</dbReference>